<sequence>MNHLGPALLEALPPLNPQIDTKNLSSNDPMAYAYCCTRCRKEIRRLEIKLLGKTIRPLPVCKCVSEDAERRRQERELANKRDYIRRVYGEGLIDDDLKRSSFDNFIPREGSEKAYQMAKDFALNFKQQSAGMYLFGPVGVGKSHLTAAIHNHLSRQGIASVYIDAPQLFGLAKSTFNNSSKKTDQDYVQAAIRCELLTLDEIGLTPLSQYEFDLLFQIINGRKGRLTNFTSNLGLEELEQWFKYDRNGKPLDPHGRLFDRLLGQAQPIRLKGESYRRYLAKKRLAGGE</sequence>
<organism evidence="2 3">
    <name type="scientific">Kroppenstedtia guangzhouensis</name>
    <dbReference type="NCBI Taxonomy" id="1274356"/>
    <lineage>
        <taxon>Bacteria</taxon>
        <taxon>Bacillati</taxon>
        <taxon>Bacillota</taxon>
        <taxon>Bacilli</taxon>
        <taxon>Bacillales</taxon>
        <taxon>Thermoactinomycetaceae</taxon>
        <taxon>Kroppenstedtia</taxon>
    </lineage>
</organism>
<feature type="domain" description="IstB-like ATP-binding" evidence="1">
    <location>
        <begin position="120"/>
        <end position="277"/>
    </location>
</feature>
<dbReference type="RefSeq" id="WP_083820578.1">
    <property type="nucleotide sequence ID" value="NZ_BMEX01000005.1"/>
</dbReference>
<evidence type="ECO:0000313" key="2">
    <source>
        <dbReference type="EMBL" id="GGA46932.1"/>
    </source>
</evidence>
<proteinExistence type="predicted"/>
<dbReference type="CDD" id="cd00009">
    <property type="entry name" value="AAA"/>
    <property type="match status" value="1"/>
</dbReference>
<dbReference type="InterPro" id="IPR027417">
    <property type="entry name" value="P-loop_NTPase"/>
</dbReference>
<name>A0ABQ1GNE8_9BACL</name>
<protein>
    <recommendedName>
        <fullName evidence="1">IstB-like ATP-binding domain-containing protein</fullName>
    </recommendedName>
</protein>
<evidence type="ECO:0000259" key="1">
    <source>
        <dbReference type="Pfam" id="PF01695"/>
    </source>
</evidence>
<dbReference type="InterPro" id="IPR002611">
    <property type="entry name" value="IstB_ATP-bd"/>
</dbReference>
<reference evidence="3" key="1">
    <citation type="journal article" date="2019" name="Int. J. Syst. Evol. Microbiol.">
        <title>The Global Catalogue of Microorganisms (GCM) 10K type strain sequencing project: providing services to taxonomists for standard genome sequencing and annotation.</title>
        <authorList>
            <consortium name="The Broad Institute Genomics Platform"/>
            <consortium name="The Broad Institute Genome Sequencing Center for Infectious Disease"/>
            <person name="Wu L."/>
            <person name="Ma J."/>
        </authorList>
    </citation>
    <scope>NUCLEOTIDE SEQUENCE [LARGE SCALE GENOMIC DNA]</scope>
    <source>
        <strain evidence="3">CGMCC 1.12404</strain>
    </source>
</reference>
<dbReference type="PANTHER" id="PTHR30050:SF4">
    <property type="entry name" value="ATP-BINDING PROTEIN RV3427C IN INSERTION SEQUENCE-RELATED"/>
    <property type="match status" value="1"/>
</dbReference>
<dbReference type="Gene3D" id="3.40.50.300">
    <property type="entry name" value="P-loop containing nucleotide triphosphate hydrolases"/>
    <property type="match status" value="1"/>
</dbReference>
<dbReference type="SUPFAM" id="SSF52540">
    <property type="entry name" value="P-loop containing nucleoside triphosphate hydrolases"/>
    <property type="match status" value="1"/>
</dbReference>
<gene>
    <name evidence="2" type="ORF">GCM10007416_20140</name>
</gene>
<comment type="caution">
    <text evidence="2">The sequence shown here is derived from an EMBL/GenBank/DDBJ whole genome shotgun (WGS) entry which is preliminary data.</text>
</comment>
<dbReference type="Proteomes" id="UP000617979">
    <property type="component" value="Unassembled WGS sequence"/>
</dbReference>
<keyword evidence="3" id="KW-1185">Reference proteome</keyword>
<evidence type="ECO:0000313" key="3">
    <source>
        <dbReference type="Proteomes" id="UP000617979"/>
    </source>
</evidence>
<dbReference type="EMBL" id="BMEX01000005">
    <property type="protein sequence ID" value="GGA46932.1"/>
    <property type="molecule type" value="Genomic_DNA"/>
</dbReference>
<accession>A0ABQ1GNE8</accession>
<dbReference type="PANTHER" id="PTHR30050">
    <property type="entry name" value="CHROMOSOMAL REPLICATION INITIATOR PROTEIN DNAA"/>
    <property type="match status" value="1"/>
</dbReference>
<dbReference type="Pfam" id="PF01695">
    <property type="entry name" value="IstB_IS21"/>
    <property type="match status" value="1"/>
</dbReference>